<dbReference type="OrthoDB" id="9794407at2"/>
<evidence type="ECO:0000313" key="6">
    <source>
        <dbReference type="Proteomes" id="UP000199421"/>
    </source>
</evidence>
<sequence>MEKSLLLYGKGGHSVVLQDCAKRLGYSVVGFFDEQHPYVPTYLSTIPLLIAIGAPSIRKRVAEHCYAHSFMSLIHPSATVAENVEIGEGSVVLAGAVIQPGAKIGKHVIINANVTIDHDAIVKDYVTTYPGVYIGAGATVEDGVLIHSNAVIMRRVSIASFAEIEPASVLKA</sequence>
<evidence type="ECO:0000313" key="5">
    <source>
        <dbReference type="EMBL" id="SEM01151.1"/>
    </source>
</evidence>
<dbReference type="RefSeq" id="WP_093327854.1">
    <property type="nucleotide sequence ID" value="NZ_FOAF01000006.1"/>
</dbReference>
<gene>
    <name evidence="5" type="ORF">SAMN05661044_03973</name>
</gene>
<proteinExistence type="inferred from homology"/>
<dbReference type="InterPro" id="IPR011004">
    <property type="entry name" value="Trimer_LpxA-like_sf"/>
</dbReference>
<dbReference type="PANTHER" id="PTHR43300:SF7">
    <property type="entry name" value="UDP-N-ACETYLBACILLOSAMINE N-ACETYLTRANSFERASE"/>
    <property type="match status" value="1"/>
</dbReference>
<accession>A0A1H7UW27</accession>
<evidence type="ECO:0000256" key="1">
    <source>
        <dbReference type="ARBA" id="ARBA00007274"/>
    </source>
</evidence>
<keyword evidence="5" id="KW-0808">Transferase</keyword>
<dbReference type="STRING" id="407022.SAMN05661044_03973"/>
<feature type="active site" description="Proton acceptor" evidence="2">
    <location>
        <position position="118"/>
    </location>
</feature>
<evidence type="ECO:0000259" key="4">
    <source>
        <dbReference type="Pfam" id="PF17836"/>
    </source>
</evidence>
<dbReference type="InterPro" id="IPR020019">
    <property type="entry name" value="AcTrfase_PglD-like"/>
</dbReference>
<feature type="site" description="Increases basicity of active site His" evidence="2">
    <location>
        <position position="119"/>
    </location>
</feature>
<dbReference type="Proteomes" id="UP000199421">
    <property type="component" value="Unassembled WGS sequence"/>
</dbReference>
<evidence type="ECO:0000256" key="2">
    <source>
        <dbReference type="PIRSR" id="PIRSR620019-1"/>
    </source>
</evidence>
<evidence type="ECO:0000256" key="3">
    <source>
        <dbReference type="PIRSR" id="PIRSR620019-2"/>
    </source>
</evidence>
<keyword evidence="6" id="KW-1185">Reference proteome</keyword>
<comment type="similarity">
    <text evidence="1">Belongs to the transferase hexapeptide repeat family.</text>
</comment>
<feature type="binding site" evidence="3">
    <location>
        <position position="53"/>
    </location>
    <ligand>
        <name>substrate</name>
    </ligand>
</feature>
<dbReference type="SUPFAM" id="SSF51161">
    <property type="entry name" value="Trimeric LpxA-like enzymes"/>
    <property type="match status" value="1"/>
</dbReference>
<reference evidence="6" key="1">
    <citation type="submission" date="2016-10" db="EMBL/GenBank/DDBJ databases">
        <authorList>
            <person name="Varghese N."/>
            <person name="Submissions S."/>
        </authorList>
    </citation>
    <scope>NUCLEOTIDE SEQUENCE [LARGE SCALE GENOMIC DNA]</scope>
    <source>
        <strain evidence="6">DSM 18733</strain>
    </source>
</reference>
<dbReference type="InterPro" id="IPR041561">
    <property type="entry name" value="PglD_N"/>
</dbReference>
<protein>
    <submittedName>
        <fullName evidence="5">UDP-N-acetylbacillosamine N-acetyltransferase</fullName>
    </submittedName>
</protein>
<dbReference type="InterPro" id="IPR001451">
    <property type="entry name" value="Hexapep"/>
</dbReference>
<name>A0A1H7UW27_OLID1</name>
<feature type="domain" description="PglD N-terminal" evidence="4">
    <location>
        <begin position="5"/>
        <end position="63"/>
    </location>
</feature>
<organism evidence="5 6">
    <name type="scientific">Olivibacter domesticus</name>
    <name type="common">Pseudosphingobacterium domesticum</name>
    <dbReference type="NCBI Taxonomy" id="407022"/>
    <lineage>
        <taxon>Bacteria</taxon>
        <taxon>Pseudomonadati</taxon>
        <taxon>Bacteroidota</taxon>
        <taxon>Sphingobacteriia</taxon>
        <taxon>Sphingobacteriales</taxon>
        <taxon>Sphingobacteriaceae</taxon>
        <taxon>Olivibacter</taxon>
    </lineage>
</organism>
<dbReference type="Pfam" id="PF17836">
    <property type="entry name" value="PglD_N"/>
    <property type="match status" value="1"/>
</dbReference>
<dbReference type="PANTHER" id="PTHR43300">
    <property type="entry name" value="ACETYLTRANSFERASE"/>
    <property type="match status" value="1"/>
</dbReference>
<dbReference type="CDD" id="cd03360">
    <property type="entry name" value="LbH_AT_putative"/>
    <property type="match status" value="1"/>
</dbReference>
<dbReference type="Gene3D" id="3.40.50.20">
    <property type="match status" value="1"/>
</dbReference>
<dbReference type="Pfam" id="PF00132">
    <property type="entry name" value="Hexapep"/>
    <property type="match status" value="1"/>
</dbReference>
<dbReference type="AlphaFoldDB" id="A0A1H7UW27"/>
<dbReference type="GO" id="GO:0016740">
    <property type="term" value="F:transferase activity"/>
    <property type="evidence" value="ECO:0007669"/>
    <property type="project" value="UniProtKB-KW"/>
</dbReference>
<dbReference type="EMBL" id="FOAF01000006">
    <property type="protein sequence ID" value="SEM01151.1"/>
    <property type="molecule type" value="Genomic_DNA"/>
</dbReference>
<dbReference type="Gene3D" id="2.160.10.10">
    <property type="entry name" value="Hexapeptide repeat proteins"/>
    <property type="match status" value="1"/>
</dbReference>
<dbReference type="InterPro" id="IPR050179">
    <property type="entry name" value="Trans_hexapeptide_repeat"/>
</dbReference>